<comment type="caution">
    <text evidence="3">The sequence shown here is derived from an EMBL/GenBank/DDBJ whole genome shotgun (WGS) entry which is preliminary data.</text>
</comment>
<dbReference type="InterPro" id="IPR011042">
    <property type="entry name" value="6-blade_b-propeller_TolB-like"/>
</dbReference>
<dbReference type="EMBL" id="QXIR01000036">
    <property type="protein sequence ID" value="RIW29102.1"/>
    <property type="molecule type" value="Genomic_DNA"/>
</dbReference>
<evidence type="ECO:0000256" key="1">
    <source>
        <dbReference type="SAM" id="SignalP"/>
    </source>
</evidence>
<organism evidence="3 4">
    <name type="scientific">Bacillus salacetis</name>
    <dbReference type="NCBI Taxonomy" id="2315464"/>
    <lineage>
        <taxon>Bacteria</taxon>
        <taxon>Bacillati</taxon>
        <taxon>Bacillota</taxon>
        <taxon>Bacilli</taxon>
        <taxon>Bacillales</taxon>
        <taxon>Bacillaceae</taxon>
        <taxon>Bacillus</taxon>
    </lineage>
</organism>
<protein>
    <submittedName>
        <fullName evidence="3">PQQ-dependent sugar dehydrogenase</fullName>
    </submittedName>
</protein>
<dbReference type="PANTHER" id="PTHR19328">
    <property type="entry name" value="HEDGEHOG-INTERACTING PROTEIN"/>
    <property type="match status" value="1"/>
</dbReference>
<dbReference type="InterPro" id="IPR011041">
    <property type="entry name" value="Quinoprot_gluc/sorb_DH_b-prop"/>
</dbReference>
<evidence type="ECO:0000259" key="2">
    <source>
        <dbReference type="Pfam" id="PF07995"/>
    </source>
</evidence>
<dbReference type="AlphaFoldDB" id="A0A3A1QS53"/>
<keyword evidence="4" id="KW-1185">Reference proteome</keyword>
<gene>
    <name evidence="3" type="ORF">D3H55_19820</name>
</gene>
<evidence type="ECO:0000313" key="3">
    <source>
        <dbReference type="EMBL" id="RIW29102.1"/>
    </source>
</evidence>
<dbReference type="PANTHER" id="PTHR19328:SF13">
    <property type="entry name" value="HIPL1 PROTEIN"/>
    <property type="match status" value="1"/>
</dbReference>
<dbReference type="RefSeq" id="WP_119549041.1">
    <property type="nucleotide sequence ID" value="NZ_QXIR01000036.1"/>
</dbReference>
<accession>A0A3A1QS53</accession>
<keyword evidence="1" id="KW-0732">Signal</keyword>
<dbReference type="SUPFAM" id="SSF50952">
    <property type="entry name" value="Soluble quinoprotein glucose dehydrogenase"/>
    <property type="match status" value="1"/>
</dbReference>
<reference evidence="3 4" key="1">
    <citation type="submission" date="2018-09" db="EMBL/GenBank/DDBJ databases">
        <title>Bacillus saliacetes sp. nov., isolated from Thai shrimp paste (Ka-pi).</title>
        <authorList>
            <person name="Daroonpunt R."/>
            <person name="Tanasupawat S."/>
            <person name="Yiamsombut S."/>
        </authorList>
    </citation>
    <scope>NUCLEOTIDE SEQUENCE [LARGE SCALE GENOMIC DNA]</scope>
    <source>
        <strain evidence="3 4">SKP7-4</strain>
    </source>
</reference>
<dbReference type="InterPro" id="IPR012938">
    <property type="entry name" value="Glc/Sorbosone_DH"/>
</dbReference>
<feature type="signal peptide" evidence="1">
    <location>
        <begin position="1"/>
        <end position="22"/>
    </location>
</feature>
<evidence type="ECO:0000313" key="4">
    <source>
        <dbReference type="Proteomes" id="UP000265801"/>
    </source>
</evidence>
<dbReference type="Proteomes" id="UP000265801">
    <property type="component" value="Unassembled WGS sequence"/>
</dbReference>
<name>A0A3A1QS53_9BACI</name>
<dbReference type="Pfam" id="PF07995">
    <property type="entry name" value="GSDH"/>
    <property type="match status" value="1"/>
</dbReference>
<dbReference type="PROSITE" id="PS51257">
    <property type="entry name" value="PROKAR_LIPOPROTEIN"/>
    <property type="match status" value="1"/>
</dbReference>
<sequence length="366" mass="40416">MKKRLKFIFILLILLLGSCSNAPSEPEDPKEGIETAGREAPKAEVLADRLETPWSINKSGNTFYINERTGGIVKITNGETTRMKVELREPLAQVPESGFLGFILHPDFPEEPSAFAYYTYQNSSRPHNRVVTLNLNGGVWEEETVLLDDVPSGQYHHGGRLDIGPDKKLYITTGDATEKEIAQDLDSLGGKILRMNLDGSVPADNPFENSYVYSYGHRNPQGLAWDESGAFYSTEHGPSGFDEINLIQAGKNYGWPKITGSEEQEGMQPPLVHSGEPSWAPSGAAFHDGSLYFATLRGEGIKRLSINKGMVEDVLSGYGRIRDVHIERDTLYFISNNTDGRGNPAEDDDKLYRLSLSELDGGGSEE</sequence>
<feature type="domain" description="Glucose/Sorbosone dehydrogenase" evidence="2">
    <location>
        <begin position="50"/>
        <end position="341"/>
    </location>
</feature>
<feature type="chain" id="PRO_5017271634" evidence="1">
    <location>
        <begin position="23"/>
        <end position="366"/>
    </location>
</feature>
<proteinExistence type="predicted"/>
<dbReference type="Gene3D" id="2.120.10.30">
    <property type="entry name" value="TolB, C-terminal domain"/>
    <property type="match status" value="1"/>
</dbReference>
<dbReference type="OrthoDB" id="9770043at2"/>